<sequence>MTTLTRISSLQRALSILDFLATSPKGYGVKEIAYSKNMNISTCYHILNTLLDEEYVLKNSEGVYILGPKIPYLNHTFQKSSALENIILKHMNKLNEESGETTVFVRLNHRKLLVHSILESRHDLHVSALHEGYSGNEHARASCQVIMAYWTDEEVNDHFKDYSFEQFTEKTPKNLEELKLNFEVIRNQGYCLDEEEKSHGVCCIAAPVFNFNKKAIASFSIVMPKERYMKRKKELIDMVRKTAENGIAYIKYLEKENTD</sequence>
<evidence type="ECO:0000259" key="5">
    <source>
        <dbReference type="PROSITE" id="PS51078"/>
    </source>
</evidence>
<dbReference type="SUPFAM" id="SSF46785">
    <property type="entry name" value="Winged helix' DNA-binding domain"/>
    <property type="match status" value="1"/>
</dbReference>
<evidence type="ECO:0000313" key="6">
    <source>
        <dbReference type="EMBL" id="MBP1931875.1"/>
    </source>
</evidence>
<evidence type="ECO:0000256" key="1">
    <source>
        <dbReference type="ARBA" id="ARBA00023015"/>
    </source>
</evidence>
<feature type="domain" description="IclR-ED" evidence="5">
    <location>
        <begin position="69"/>
        <end position="259"/>
    </location>
</feature>
<dbReference type="PANTHER" id="PTHR30136:SF35">
    <property type="entry name" value="HTH-TYPE TRANSCRIPTIONAL REGULATOR RV1719"/>
    <property type="match status" value="1"/>
</dbReference>
<keyword evidence="2 6" id="KW-0238">DNA-binding</keyword>
<dbReference type="SMART" id="SM00346">
    <property type="entry name" value="HTH_ICLR"/>
    <property type="match status" value="1"/>
</dbReference>
<dbReference type="InterPro" id="IPR005471">
    <property type="entry name" value="Tscrpt_reg_IclR_N"/>
</dbReference>
<dbReference type="InterPro" id="IPR014757">
    <property type="entry name" value="Tscrpt_reg_IclR_C"/>
</dbReference>
<feature type="domain" description="HTH iclR-type" evidence="4">
    <location>
        <begin position="7"/>
        <end position="68"/>
    </location>
</feature>
<evidence type="ECO:0000259" key="4">
    <source>
        <dbReference type="PROSITE" id="PS51077"/>
    </source>
</evidence>
<dbReference type="Pfam" id="PF09339">
    <property type="entry name" value="HTH_IclR"/>
    <property type="match status" value="1"/>
</dbReference>
<dbReference type="EMBL" id="JAGGKT010000004">
    <property type="protein sequence ID" value="MBP1931875.1"/>
    <property type="molecule type" value="Genomic_DNA"/>
</dbReference>
<keyword evidence="3" id="KW-0804">Transcription</keyword>
<dbReference type="GO" id="GO:0003677">
    <property type="term" value="F:DNA binding"/>
    <property type="evidence" value="ECO:0007669"/>
    <property type="project" value="UniProtKB-KW"/>
</dbReference>
<organism evidence="6 7">
    <name type="scientific">Ammoniphilus resinae</name>
    <dbReference type="NCBI Taxonomy" id="861532"/>
    <lineage>
        <taxon>Bacteria</taxon>
        <taxon>Bacillati</taxon>
        <taxon>Bacillota</taxon>
        <taxon>Bacilli</taxon>
        <taxon>Bacillales</taxon>
        <taxon>Paenibacillaceae</taxon>
        <taxon>Aneurinibacillus group</taxon>
        <taxon>Ammoniphilus</taxon>
    </lineage>
</organism>
<reference evidence="6 7" key="1">
    <citation type="submission" date="2021-03" db="EMBL/GenBank/DDBJ databases">
        <title>Genomic Encyclopedia of Type Strains, Phase IV (KMG-IV): sequencing the most valuable type-strain genomes for metagenomic binning, comparative biology and taxonomic classification.</title>
        <authorList>
            <person name="Goeker M."/>
        </authorList>
    </citation>
    <scope>NUCLEOTIDE SEQUENCE [LARGE SCALE GENOMIC DNA]</scope>
    <source>
        <strain evidence="6 7">DSM 24738</strain>
    </source>
</reference>
<dbReference type="Proteomes" id="UP001519343">
    <property type="component" value="Unassembled WGS sequence"/>
</dbReference>
<dbReference type="InterPro" id="IPR036390">
    <property type="entry name" value="WH_DNA-bd_sf"/>
</dbReference>
<dbReference type="PANTHER" id="PTHR30136">
    <property type="entry name" value="HELIX-TURN-HELIX TRANSCRIPTIONAL REGULATOR, ICLR FAMILY"/>
    <property type="match status" value="1"/>
</dbReference>
<dbReference type="RefSeq" id="WP_209809953.1">
    <property type="nucleotide sequence ID" value="NZ_JAGGKT010000004.1"/>
</dbReference>
<proteinExistence type="predicted"/>
<comment type="caution">
    <text evidence="6">The sequence shown here is derived from an EMBL/GenBank/DDBJ whole genome shotgun (WGS) entry which is preliminary data.</text>
</comment>
<dbReference type="PROSITE" id="PS51077">
    <property type="entry name" value="HTH_ICLR"/>
    <property type="match status" value="1"/>
</dbReference>
<evidence type="ECO:0000256" key="3">
    <source>
        <dbReference type="ARBA" id="ARBA00023163"/>
    </source>
</evidence>
<gene>
    <name evidence="6" type="ORF">J2Z37_001876</name>
</gene>
<dbReference type="Pfam" id="PF01614">
    <property type="entry name" value="IclR_C"/>
    <property type="match status" value="1"/>
</dbReference>
<name>A0ABS4GNM0_9BACL</name>
<dbReference type="InterPro" id="IPR029016">
    <property type="entry name" value="GAF-like_dom_sf"/>
</dbReference>
<keyword evidence="1" id="KW-0805">Transcription regulation</keyword>
<keyword evidence="7" id="KW-1185">Reference proteome</keyword>
<evidence type="ECO:0000313" key="7">
    <source>
        <dbReference type="Proteomes" id="UP001519343"/>
    </source>
</evidence>
<dbReference type="InterPro" id="IPR050707">
    <property type="entry name" value="HTH_MetabolicPath_Reg"/>
</dbReference>
<evidence type="ECO:0000256" key="2">
    <source>
        <dbReference type="ARBA" id="ARBA00023125"/>
    </source>
</evidence>
<dbReference type="Gene3D" id="1.10.10.10">
    <property type="entry name" value="Winged helix-like DNA-binding domain superfamily/Winged helix DNA-binding domain"/>
    <property type="match status" value="1"/>
</dbReference>
<accession>A0ABS4GNM0</accession>
<dbReference type="PROSITE" id="PS51078">
    <property type="entry name" value="ICLR_ED"/>
    <property type="match status" value="1"/>
</dbReference>
<protein>
    <submittedName>
        <fullName evidence="6">DNA-binding IclR family transcriptional regulator</fullName>
    </submittedName>
</protein>
<dbReference type="InterPro" id="IPR036388">
    <property type="entry name" value="WH-like_DNA-bd_sf"/>
</dbReference>
<dbReference type="SUPFAM" id="SSF55781">
    <property type="entry name" value="GAF domain-like"/>
    <property type="match status" value="1"/>
</dbReference>
<dbReference type="Gene3D" id="3.30.450.40">
    <property type="match status" value="1"/>
</dbReference>